<proteinExistence type="predicted"/>
<gene>
    <name evidence="1" type="primary">Acey_s0032.g2475</name>
    <name evidence="1" type="ORF">Y032_0032g2475</name>
</gene>
<reference evidence="2" key="1">
    <citation type="journal article" date="2015" name="Nat. Genet.">
        <title>The genome and transcriptome of the zoonotic hookworm Ancylostoma ceylanicum identify infection-specific gene families.</title>
        <authorList>
            <person name="Schwarz E.M."/>
            <person name="Hu Y."/>
            <person name="Antoshechkin I."/>
            <person name="Miller M.M."/>
            <person name="Sternberg P.W."/>
            <person name="Aroian R.V."/>
        </authorList>
    </citation>
    <scope>NUCLEOTIDE SEQUENCE</scope>
    <source>
        <strain evidence="2">HY135</strain>
    </source>
</reference>
<name>A0A016UQH5_9BILA</name>
<sequence length="151" mass="16442">MCSHSSYPTLRDKFSPILADASVLDVDCGDSSAASTITQRDRVARAGIPFRTTNYGVSLTIRHIAKTSSWAARSRRVLFEAVDGPPPSTPTLSQHRLNYGRKWLPICSPRSVLIQDFLCGSADSCSVLLRETCSGGRRRIGEGEGEGLEKN</sequence>
<comment type="caution">
    <text evidence="1">The sequence shown here is derived from an EMBL/GenBank/DDBJ whole genome shotgun (WGS) entry which is preliminary data.</text>
</comment>
<protein>
    <submittedName>
        <fullName evidence="1">Uncharacterized protein</fullName>
    </submittedName>
</protein>
<evidence type="ECO:0000313" key="1">
    <source>
        <dbReference type="EMBL" id="EYC16753.1"/>
    </source>
</evidence>
<keyword evidence="2" id="KW-1185">Reference proteome</keyword>
<dbReference type="Proteomes" id="UP000024635">
    <property type="component" value="Unassembled WGS sequence"/>
</dbReference>
<accession>A0A016UQH5</accession>
<organism evidence="1 2">
    <name type="scientific">Ancylostoma ceylanicum</name>
    <dbReference type="NCBI Taxonomy" id="53326"/>
    <lineage>
        <taxon>Eukaryota</taxon>
        <taxon>Metazoa</taxon>
        <taxon>Ecdysozoa</taxon>
        <taxon>Nematoda</taxon>
        <taxon>Chromadorea</taxon>
        <taxon>Rhabditida</taxon>
        <taxon>Rhabditina</taxon>
        <taxon>Rhabditomorpha</taxon>
        <taxon>Strongyloidea</taxon>
        <taxon>Ancylostomatidae</taxon>
        <taxon>Ancylostomatinae</taxon>
        <taxon>Ancylostoma</taxon>
    </lineage>
</organism>
<dbReference type="EMBL" id="JARK01001368">
    <property type="protein sequence ID" value="EYC16753.1"/>
    <property type="molecule type" value="Genomic_DNA"/>
</dbReference>
<evidence type="ECO:0000313" key="2">
    <source>
        <dbReference type="Proteomes" id="UP000024635"/>
    </source>
</evidence>
<dbReference type="AlphaFoldDB" id="A0A016UQH5"/>